<proteinExistence type="predicted"/>
<dbReference type="EMBL" id="JAOAOG010000337">
    <property type="protein sequence ID" value="KAJ6227248.1"/>
    <property type="molecule type" value="Genomic_DNA"/>
</dbReference>
<accession>A0ABQ8X3K8</accession>
<evidence type="ECO:0000313" key="2">
    <source>
        <dbReference type="EMBL" id="KAJ6227248.1"/>
    </source>
</evidence>
<gene>
    <name evidence="2" type="ORF">M0813_10156</name>
</gene>
<name>A0ABQ8X3K8_9EUKA</name>
<keyword evidence="3" id="KW-1185">Reference proteome</keyword>
<evidence type="ECO:0000256" key="1">
    <source>
        <dbReference type="SAM" id="MobiDB-lite"/>
    </source>
</evidence>
<evidence type="ECO:0000313" key="3">
    <source>
        <dbReference type="Proteomes" id="UP001150062"/>
    </source>
</evidence>
<dbReference type="Proteomes" id="UP001150062">
    <property type="component" value="Unassembled WGS sequence"/>
</dbReference>
<reference evidence="2" key="1">
    <citation type="submission" date="2022-08" db="EMBL/GenBank/DDBJ databases">
        <title>Novel sulfate-reducing endosymbionts in the free-living metamonad Anaeramoeba.</title>
        <authorList>
            <person name="Jerlstrom-Hultqvist J."/>
            <person name="Cepicka I."/>
            <person name="Gallot-Lavallee L."/>
            <person name="Salas-Leiva D."/>
            <person name="Curtis B.A."/>
            <person name="Zahonova K."/>
            <person name="Pipaliya S."/>
            <person name="Dacks J."/>
            <person name="Roger A.J."/>
        </authorList>
    </citation>
    <scope>NUCLEOTIDE SEQUENCE</scope>
    <source>
        <strain evidence="2">Schooner1</strain>
    </source>
</reference>
<feature type="region of interest" description="Disordered" evidence="1">
    <location>
        <begin position="1"/>
        <end position="24"/>
    </location>
</feature>
<feature type="compositionally biased region" description="Polar residues" evidence="1">
    <location>
        <begin position="1"/>
        <end position="20"/>
    </location>
</feature>
<protein>
    <submittedName>
        <fullName evidence="2">Uncharacterized protein</fullName>
    </submittedName>
</protein>
<organism evidence="2 3">
    <name type="scientific">Anaeramoeba flamelloides</name>
    <dbReference type="NCBI Taxonomy" id="1746091"/>
    <lineage>
        <taxon>Eukaryota</taxon>
        <taxon>Metamonada</taxon>
        <taxon>Anaeramoebidae</taxon>
        <taxon>Anaeramoeba</taxon>
    </lineage>
</organism>
<sequence>MDQPNQVFDNTKRIQTQETRGLQEHKELKELRAQENSRNSIDTKNTGSSGVKKFKEFNAISKETQNIIKKASRSLYRNISEQIVLPNLLIDNRFGGYGFLDSSLNHCKPIISIFNFNNQKKLAANGNTNKNNKPRKD</sequence>
<comment type="caution">
    <text evidence="2">The sequence shown here is derived from an EMBL/GenBank/DDBJ whole genome shotgun (WGS) entry which is preliminary data.</text>
</comment>